<dbReference type="InterPro" id="IPR032675">
    <property type="entry name" value="LRR_dom_sf"/>
</dbReference>
<dbReference type="GO" id="GO:0016020">
    <property type="term" value="C:membrane"/>
    <property type="evidence" value="ECO:0007669"/>
    <property type="project" value="UniProtKB-SubCell"/>
</dbReference>
<evidence type="ECO:0000256" key="4">
    <source>
        <dbReference type="ARBA" id="ARBA00022737"/>
    </source>
</evidence>
<dbReference type="PRINTS" id="PR00019">
    <property type="entry name" value="LEURICHRPT"/>
</dbReference>
<dbReference type="PANTHER" id="PTHR48057:SF29">
    <property type="entry name" value="OS02G0609900 PROTEIN"/>
    <property type="match status" value="1"/>
</dbReference>
<accession>A0AAP0QW83</accession>
<dbReference type="FunFam" id="3.80.10.10:FF:000095">
    <property type="entry name" value="LRR receptor-like serine/threonine-protein kinase GSO1"/>
    <property type="match status" value="1"/>
</dbReference>
<dbReference type="Gene3D" id="3.80.10.10">
    <property type="entry name" value="Ribonuclease Inhibitor"/>
    <property type="match status" value="4"/>
</dbReference>
<dbReference type="SUPFAM" id="SSF52058">
    <property type="entry name" value="L domain-like"/>
    <property type="match status" value="2"/>
</dbReference>
<evidence type="ECO:0000256" key="6">
    <source>
        <dbReference type="ARBA" id="ARBA00023136"/>
    </source>
</evidence>
<dbReference type="AlphaFoldDB" id="A0AAP0QW83"/>
<reference evidence="8 9" key="1">
    <citation type="submission" date="2024-05" db="EMBL/GenBank/DDBJ databases">
        <title>Haplotype-resolved chromosome-level genome assembly of Huyou (Citrus changshanensis).</title>
        <authorList>
            <person name="Miao C."/>
            <person name="Chen W."/>
            <person name="Wu Y."/>
            <person name="Wang L."/>
            <person name="Zhao S."/>
            <person name="Grierson D."/>
            <person name="Xu C."/>
            <person name="Chen K."/>
        </authorList>
    </citation>
    <scope>NUCLEOTIDE SEQUENCE [LARGE SCALE GENOMIC DNA]</scope>
    <source>
        <strain evidence="8">01-14</strain>
        <tissue evidence="8">Leaf</tissue>
    </source>
</reference>
<dbReference type="InterPro" id="IPR003591">
    <property type="entry name" value="Leu-rich_rpt_typical-subtyp"/>
</dbReference>
<dbReference type="InterPro" id="IPR001611">
    <property type="entry name" value="Leu-rich_rpt"/>
</dbReference>
<sequence length="649" mass="72364">MKNSFIFDVDSTPPAKMSQWSESTDCCDWTGVDCDEAVFNICNLNLGFTLFYGFPVPSRLANLTNLTYLNLSHCGFVGEIPTEISSLPRLVTLDLSSREPISGFSWTLEIPNFNFFQNLKELRELYLDNVDFSGLGTERCKALSFLPNLKVLNLSSCLLLGPINHHLENLRSLSVLRLHDNHVASWQVPEFVANLLNFTNLDLSQCDLRGKYPEKILQVSTLETLDLSYNPLLQGSLPNFPKNSYLQNLNLANTSFSGILPDPIGILKYLTRVDLRSCNFTGPIPTSTTNLTQLFHVDFSSNHFSGPIPSFHESRNLNYLDLSSNNLSEVLLLSNNQFENQLPELSNVSSFVLSDLDLSGSRLEGPVPISIFFEFRNLETLDLSSNKFSRLRLASSKPRVIPNLTNLDLSNNQISGELRGNIPCMSPNTSYVDYSNNNFISIPADNGNFMSRTYFFATANNSLTGFIPESVCKATYFQILDLSNNNLSGTIPVCLITNSSTTLGVLNLGRNNLNGTLSDIIFPGNCGLHILDLSGNQLQGVVPKSLANCNMLQVLDFRNNHISDNFPCWLRNASSLQVLVLRSNNFSGHISYPRNNVSWPLLQIVDFASNKFSGRLSQKWLLTMEKMMVGETKSGSELNHLGYEISSNQ</sequence>
<keyword evidence="3" id="KW-0812">Transmembrane</keyword>
<dbReference type="EMBL" id="JBCGBO010000001">
    <property type="protein sequence ID" value="KAK9229617.1"/>
    <property type="molecule type" value="Genomic_DNA"/>
</dbReference>
<keyword evidence="2" id="KW-0433">Leucine-rich repeat</keyword>
<dbReference type="Pfam" id="PF13516">
    <property type="entry name" value="LRR_6"/>
    <property type="match status" value="1"/>
</dbReference>
<dbReference type="Pfam" id="PF08263">
    <property type="entry name" value="LRRNT_2"/>
    <property type="match status" value="1"/>
</dbReference>
<feature type="domain" description="Leucine-rich repeat-containing N-terminal plant-type" evidence="7">
    <location>
        <begin position="2"/>
        <end position="35"/>
    </location>
</feature>
<keyword evidence="5" id="KW-1133">Transmembrane helix</keyword>
<proteinExistence type="predicted"/>
<comment type="caution">
    <text evidence="8">The sequence shown here is derived from an EMBL/GenBank/DDBJ whole genome shotgun (WGS) entry which is preliminary data.</text>
</comment>
<dbReference type="PANTHER" id="PTHR48057">
    <property type="entry name" value="LEUCINE-RICH REPEAT SERINE/THREONINE-PROTEIN KINASE 1"/>
    <property type="match status" value="1"/>
</dbReference>
<keyword evidence="6" id="KW-0472">Membrane</keyword>
<dbReference type="InterPro" id="IPR013210">
    <property type="entry name" value="LRR_N_plant-typ"/>
</dbReference>
<dbReference type="InterPro" id="IPR052595">
    <property type="entry name" value="LRRC69/RLP"/>
</dbReference>
<gene>
    <name evidence="8" type="ORF">WN944_022580</name>
</gene>
<name>A0AAP0QW83_9ROSI</name>
<evidence type="ECO:0000256" key="2">
    <source>
        <dbReference type="ARBA" id="ARBA00022614"/>
    </source>
</evidence>
<evidence type="ECO:0000256" key="3">
    <source>
        <dbReference type="ARBA" id="ARBA00022692"/>
    </source>
</evidence>
<evidence type="ECO:0000256" key="5">
    <source>
        <dbReference type="ARBA" id="ARBA00022989"/>
    </source>
</evidence>
<keyword evidence="9" id="KW-1185">Reference proteome</keyword>
<evidence type="ECO:0000313" key="9">
    <source>
        <dbReference type="Proteomes" id="UP001428341"/>
    </source>
</evidence>
<dbReference type="Pfam" id="PF00560">
    <property type="entry name" value="LRR_1"/>
    <property type="match status" value="7"/>
</dbReference>
<dbReference type="SMART" id="SM00369">
    <property type="entry name" value="LRR_TYP"/>
    <property type="match status" value="5"/>
</dbReference>
<organism evidence="8 9">
    <name type="scientific">Citrus x changshan-huyou</name>
    <dbReference type="NCBI Taxonomy" id="2935761"/>
    <lineage>
        <taxon>Eukaryota</taxon>
        <taxon>Viridiplantae</taxon>
        <taxon>Streptophyta</taxon>
        <taxon>Embryophyta</taxon>
        <taxon>Tracheophyta</taxon>
        <taxon>Spermatophyta</taxon>
        <taxon>Magnoliopsida</taxon>
        <taxon>eudicotyledons</taxon>
        <taxon>Gunneridae</taxon>
        <taxon>Pentapetalae</taxon>
        <taxon>rosids</taxon>
        <taxon>malvids</taxon>
        <taxon>Sapindales</taxon>
        <taxon>Rutaceae</taxon>
        <taxon>Aurantioideae</taxon>
        <taxon>Citrus</taxon>
    </lineage>
</organism>
<protein>
    <recommendedName>
        <fullName evidence="7">Leucine-rich repeat-containing N-terminal plant-type domain-containing protein</fullName>
    </recommendedName>
</protein>
<evidence type="ECO:0000313" key="8">
    <source>
        <dbReference type="EMBL" id="KAK9229617.1"/>
    </source>
</evidence>
<dbReference type="Proteomes" id="UP001428341">
    <property type="component" value="Unassembled WGS sequence"/>
</dbReference>
<comment type="subcellular location">
    <subcellularLocation>
        <location evidence="1">Membrane</location>
        <topology evidence="1">Single-pass membrane protein</topology>
    </subcellularLocation>
</comment>
<dbReference type="Pfam" id="PF13855">
    <property type="entry name" value="LRR_8"/>
    <property type="match status" value="1"/>
</dbReference>
<dbReference type="PROSITE" id="PS51450">
    <property type="entry name" value="LRR"/>
    <property type="match status" value="3"/>
</dbReference>
<keyword evidence="4" id="KW-0677">Repeat</keyword>
<evidence type="ECO:0000256" key="1">
    <source>
        <dbReference type="ARBA" id="ARBA00004167"/>
    </source>
</evidence>
<evidence type="ECO:0000259" key="7">
    <source>
        <dbReference type="Pfam" id="PF08263"/>
    </source>
</evidence>